<accession>A0A6S7BN10</accession>
<dbReference type="Proteomes" id="UP000494115">
    <property type="component" value="Unassembled WGS sequence"/>
</dbReference>
<gene>
    <name evidence="1" type="ORF">LMG28138_05830</name>
</gene>
<proteinExistence type="predicted"/>
<sequence length="118" mass="12605">MHDEKVALDKAQAELKTVIELAARKGGLDAAAQALARYEGKVVQLEKDETARVEKSGARAKVIAEQADLVRKELQTLSADDVVGPLNADETALTAAREILNRLDGQIDTDPAAEREGG</sequence>
<dbReference type="AlphaFoldDB" id="A0A6S7BN10"/>
<name>A0A6S7BN10_9BURK</name>
<dbReference type="RefSeq" id="WP_175108329.1">
    <property type="nucleotide sequence ID" value="NZ_CADIKM010000087.1"/>
</dbReference>
<keyword evidence="2" id="KW-1185">Reference proteome</keyword>
<evidence type="ECO:0000313" key="2">
    <source>
        <dbReference type="Proteomes" id="UP000494115"/>
    </source>
</evidence>
<evidence type="ECO:0000313" key="1">
    <source>
        <dbReference type="EMBL" id="CAB3806715.1"/>
    </source>
</evidence>
<dbReference type="EMBL" id="CADIKM010000087">
    <property type="protein sequence ID" value="CAB3806715.1"/>
    <property type="molecule type" value="Genomic_DNA"/>
</dbReference>
<reference evidence="1 2" key="1">
    <citation type="submission" date="2020-04" db="EMBL/GenBank/DDBJ databases">
        <authorList>
            <person name="De Canck E."/>
        </authorList>
    </citation>
    <scope>NUCLEOTIDE SEQUENCE [LARGE SCALE GENOMIC DNA]</scope>
    <source>
        <strain evidence="1 2">LMG 28138</strain>
    </source>
</reference>
<protein>
    <submittedName>
        <fullName evidence="1">Uncharacterized protein</fullName>
    </submittedName>
</protein>
<organism evidence="1 2">
    <name type="scientific">Pararobbsia alpina</name>
    <dbReference type="NCBI Taxonomy" id="621374"/>
    <lineage>
        <taxon>Bacteria</taxon>
        <taxon>Pseudomonadati</taxon>
        <taxon>Pseudomonadota</taxon>
        <taxon>Betaproteobacteria</taxon>
        <taxon>Burkholderiales</taxon>
        <taxon>Burkholderiaceae</taxon>
        <taxon>Pararobbsia</taxon>
    </lineage>
</organism>